<dbReference type="SUPFAM" id="SSF140415">
    <property type="entry name" value="YppE-like"/>
    <property type="match status" value="1"/>
</dbReference>
<dbReference type="EMBL" id="CP014342">
    <property type="protein sequence ID" value="AMX83134.1"/>
    <property type="molecule type" value="Genomic_DNA"/>
</dbReference>
<dbReference type="InterPro" id="IPR014913">
    <property type="entry name" value="YppE-like"/>
</dbReference>
<dbReference type="Proteomes" id="UP000076226">
    <property type="component" value="Chromosome"/>
</dbReference>
<dbReference type="GeneID" id="32407898"/>
<dbReference type="InterPro" id="IPR023351">
    <property type="entry name" value="YppE-like_sf"/>
</dbReference>
<evidence type="ECO:0008006" key="3">
    <source>
        <dbReference type="Google" id="ProtNLM"/>
    </source>
</evidence>
<dbReference type="Gene3D" id="1.20.120.440">
    <property type="entry name" value="YppE-like"/>
    <property type="match status" value="1"/>
</dbReference>
<reference evidence="1 2" key="1">
    <citation type="submission" date="2016-02" db="EMBL/GenBank/DDBJ databases">
        <title>Complete genome sequence of Geobacillus subterraneus KCTC 3922T.</title>
        <authorList>
            <person name="Lee D.-W."/>
            <person name="Lee Y.-J."/>
            <person name="Lee S.-J."/>
            <person name="Park G.-S."/>
            <person name="Lee S.-J."/>
            <person name="Shin J.-H."/>
        </authorList>
    </citation>
    <scope>NUCLEOTIDE SEQUENCE [LARGE SCALE GENOMIC DNA]</scope>
    <source>
        <strain evidence="1 2">KCTC 3922</strain>
    </source>
</reference>
<evidence type="ECO:0000313" key="1">
    <source>
        <dbReference type="EMBL" id="AMX83134.1"/>
    </source>
</evidence>
<keyword evidence="2" id="KW-1185">Reference proteome</keyword>
<evidence type="ECO:0000313" key="2">
    <source>
        <dbReference type="Proteomes" id="UP000076226"/>
    </source>
</evidence>
<sequence length="120" mass="14073">MEEELKALTEQLHEYNERLPAIARRARARNQEPDFFAEVKPFAEEVQAVAERWKAAAFRWIRQAQPKYVHERQIEAAVDQMAKWSVEAFYPSVPEHRIKQYSQAVAYTLALVKKRLGETS</sequence>
<dbReference type="Pfam" id="PF08807">
    <property type="entry name" value="DUF1798"/>
    <property type="match status" value="1"/>
</dbReference>
<gene>
    <name evidence="1" type="ORF">GS3922_05210</name>
</gene>
<protein>
    <recommendedName>
        <fullName evidence="3">DUF1798 family protein</fullName>
    </recommendedName>
</protein>
<organism evidence="1 2">
    <name type="scientific">Geobacillus subterraneus</name>
    <dbReference type="NCBI Taxonomy" id="129338"/>
    <lineage>
        <taxon>Bacteria</taxon>
        <taxon>Bacillati</taxon>
        <taxon>Bacillota</taxon>
        <taxon>Bacilli</taxon>
        <taxon>Bacillales</taxon>
        <taxon>Anoxybacillaceae</taxon>
        <taxon>Geobacillus</taxon>
    </lineage>
</organism>
<proteinExistence type="predicted"/>
<accession>A0ABN4NL88</accession>
<name>A0ABN4NL88_9BACL</name>
<dbReference type="RefSeq" id="WP_063165499.1">
    <property type="nucleotide sequence ID" value="NZ_CP014342.1"/>
</dbReference>